<dbReference type="EMBL" id="CP104550">
    <property type="protein sequence ID" value="UXH32391.1"/>
    <property type="molecule type" value="Genomic_DNA"/>
</dbReference>
<dbReference type="GeneID" id="75106317"/>
<evidence type="ECO:0000313" key="3">
    <source>
        <dbReference type="Proteomes" id="UP001369247"/>
    </source>
</evidence>
<dbReference type="Proteomes" id="UP001065373">
    <property type="component" value="Chromosome"/>
</dbReference>
<accession>A0A9E7UNN8</accession>
<organism evidence="2">
    <name type="scientific">Methanothermobacter wolfeii</name>
    <name type="common">Methanobacterium wolfei</name>
    <dbReference type="NCBI Taxonomy" id="145261"/>
    <lineage>
        <taxon>Archaea</taxon>
        <taxon>Methanobacteriati</taxon>
        <taxon>Methanobacteriota</taxon>
        <taxon>Methanomada group</taxon>
        <taxon>Methanobacteria</taxon>
        <taxon>Methanobacteriales</taxon>
        <taxon>Methanobacteriaceae</taxon>
        <taxon>Methanothermobacter</taxon>
    </lineage>
</organism>
<evidence type="ECO:0000313" key="2">
    <source>
        <dbReference type="EMBL" id="UXH32391.1"/>
    </source>
</evidence>
<dbReference type="Proteomes" id="UP001369247">
    <property type="component" value="Unassembled WGS sequence"/>
</dbReference>
<evidence type="ECO:0000313" key="1">
    <source>
        <dbReference type="EMBL" id="MEJ8543396.1"/>
    </source>
</evidence>
<dbReference type="AlphaFoldDB" id="A0A9E7UNN8"/>
<gene>
    <name evidence="2" type="ORF">N5910_03655</name>
    <name evidence="1" type="ORF">U2150_07845</name>
</gene>
<reference evidence="1 3" key="2">
    <citation type="submission" date="2023-12" db="EMBL/GenBank/DDBJ databases">
        <title>Phenotypic and Genomic Characterization of Methanothermobacter wolfeii Strain BSEL, a CO2-Capturing Archaeon with Minimal Nutrient Requirements.</title>
        <authorList>
            <person name="Ale Enriquez F."/>
            <person name="Ahring B.K."/>
        </authorList>
    </citation>
    <scope>NUCLEOTIDE SEQUENCE [LARGE SCALE GENOMIC DNA]</scope>
    <source>
        <strain evidence="1 3">BSEL-1</strain>
    </source>
</reference>
<proteinExistence type="predicted"/>
<dbReference type="EMBL" id="JAXUHJ010000014">
    <property type="protein sequence ID" value="MEJ8543396.1"/>
    <property type="molecule type" value="Genomic_DNA"/>
</dbReference>
<dbReference type="RefSeq" id="WP_261599789.1">
    <property type="nucleotide sequence ID" value="NZ_CP104550.1"/>
</dbReference>
<keyword evidence="3" id="KW-1185">Reference proteome</keyword>
<reference evidence="2" key="1">
    <citation type="submission" date="2022-09" db="EMBL/GenBank/DDBJ databases">
        <title>Characterization of three MwoI isoschizomers from sequenced genome and metagenomes.</title>
        <authorList>
            <person name="Fomenkov A."/>
            <person name="Xu S.Y."/>
            <person name="Roberts R.J."/>
        </authorList>
    </citation>
    <scope>NUCLEOTIDE SEQUENCE</scope>
    <source>
        <strain evidence="2">DSM 2970</strain>
    </source>
</reference>
<name>A0A9E7UNN8_METWO</name>
<dbReference type="PROSITE" id="PS51257">
    <property type="entry name" value="PROKAR_LIPOPROTEIN"/>
    <property type="match status" value="1"/>
</dbReference>
<sequence>MKRFLFLILVAAAVTVSGCVSEEPQSKSFSDGTLNFTYPATWETFDSARAQGAFAREPGISKDVIVYLGNDSYELAVARVTARAGYYLKDAETVKNQMKDESGVVSAEVRKVDGRNAAVVKALDSTSSTIFVYIKLDRNNGYAFMYTGPRNNDTTFEEILSSVRIT</sequence>
<protein>
    <submittedName>
        <fullName evidence="2">Uncharacterized protein</fullName>
    </submittedName>
</protein>